<gene>
    <name evidence="2" type="ORF">M437DRAFT_55678</name>
</gene>
<protein>
    <submittedName>
        <fullName evidence="2">Uncharacterized protein</fullName>
    </submittedName>
</protein>
<sequence>MFWLQHHWCLYICWLVQLPAMCCFVPLALLAWAFGHDSPKYGAEDQLIISLCFIMILVYVYQIFFYFLHRLAATRMLCVQIYQSIFVAIFIFYFRAVLFPFHSPPDDWLPVARAIWIGLPVTL</sequence>
<feature type="transmembrane region" description="Helical" evidence="1">
    <location>
        <begin position="12"/>
        <end position="35"/>
    </location>
</feature>
<dbReference type="EMBL" id="KL584845">
    <property type="protein sequence ID" value="KEQ59899.1"/>
    <property type="molecule type" value="Genomic_DNA"/>
</dbReference>
<feature type="transmembrane region" description="Helical" evidence="1">
    <location>
        <begin position="81"/>
        <end position="101"/>
    </location>
</feature>
<dbReference type="HOGENOM" id="CLU_2014808_0_0_1"/>
<keyword evidence="1" id="KW-0472">Membrane</keyword>
<name>A0A074VLA8_AURM1</name>
<feature type="transmembrane region" description="Helical" evidence="1">
    <location>
        <begin position="47"/>
        <end position="69"/>
    </location>
</feature>
<dbReference type="GeneID" id="63916288"/>
<keyword evidence="1" id="KW-1133">Transmembrane helix</keyword>
<evidence type="ECO:0000256" key="1">
    <source>
        <dbReference type="SAM" id="Phobius"/>
    </source>
</evidence>
<keyword evidence="3" id="KW-1185">Reference proteome</keyword>
<proteinExistence type="predicted"/>
<evidence type="ECO:0000313" key="2">
    <source>
        <dbReference type="EMBL" id="KEQ59899.1"/>
    </source>
</evidence>
<dbReference type="Proteomes" id="UP000030672">
    <property type="component" value="Unassembled WGS sequence"/>
</dbReference>
<evidence type="ECO:0000313" key="3">
    <source>
        <dbReference type="Proteomes" id="UP000030672"/>
    </source>
</evidence>
<organism evidence="2 3">
    <name type="scientific">Aureobasidium melanogenum (strain CBS 110374)</name>
    <name type="common">Aureobasidium pullulans var. melanogenum</name>
    <dbReference type="NCBI Taxonomy" id="1043003"/>
    <lineage>
        <taxon>Eukaryota</taxon>
        <taxon>Fungi</taxon>
        <taxon>Dikarya</taxon>
        <taxon>Ascomycota</taxon>
        <taxon>Pezizomycotina</taxon>
        <taxon>Dothideomycetes</taxon>
        <taxon>Dothideomycetidae</taxon>
        <taxon>Dothideales</taxon>
        <taxon>Saccotheciaceae</taxon>
        <taxon>Aureobasidium</taxon>
    </lineage>
</organism>
<dbReference type="AlphaFoldDB" id="A0A074VLA8"/>
<keyword evidence="1" id="KW-0812">Transmembrane</keyword>
<reference evidence="2 3" key="1">
    <citation type="journal article" date="2014" name="BMC Genomics">
        <title>Genome sequencing of four Aureobasidium pullulans varieties: biotechnological potential, stress tolerance, and description of new species.</title>
        <authorList>
            <person name="Gostin Ar C."/>
            <person name="Ohm R.A."/>
            <person name="Kogej T."/>
            <person name="Sonjak S."/>
            <person name="Turk M."/>
            <person name="Zajc J."/>
            <person name="Zalar P."/>
            <person name="Grube M."/>
            <person name="Sun H."/>
            <person name="Han J."/>
            <person name="Sharma A."/>
            <person name="Chiniquy J."/>
            <person name="Ngan C.Y."/>
            <person name="Lipzen A."/>
            <person name="Barry K."/>
            <person name="Grigoriev I.V."/>
            <person name="Gunde-Cimerman N."/>
        </authorList>
    </citation>
    <scope>NUCLEOTIDE SEQUENCE [LARGE SCALE GENOMIC DNA]</scope>
    <source>
        <strain evidence="2 3">CBS 110374</strain>
    </source>
</reference>
<accession>A0A074VLA8</accession>
<dbReference type="RefSeq" id="XP_040876922.1">
    <property type="nucleotide sequence ID" value="XM_041022915.1"/>
</dbReference>